<organism evidence="2 3">
    <name type="scientific">Halalkalicoccus paucihalophilus</name>
    <dbReference type="NCBI Taxonomy" id="1008153"/>
    <lineage>
        <taxon>Archaea</taxon>
        <taxon>Methanobacteriati</taxon>
        <taxon>Methanobacteriota</taxon>
        <taxon>Stenosarchaea group</taxon>
        <taxon>Halobacteria</taxon>
        <taxon>Halobacteriales</taxon>
        <taxon>Halococcaceae</taxon>
        <taxon>Halalkalicoccus</taxon>
    </lineage>
</organism>
<feature type="transmembrane region" description="Helical" evidence="1">
    <location>
        <begin position="59"/>
        <end position="77"/>
    </location>
</feature>
<dbReference type="AlphaFoldDB" id="A0A151ADR5"/>
<dbReference type="Proteomes" id="UP000075321">
    <property type="component" value="Unassembled WGS sequence"/>
</dbReference>
<dbReference type="OrthoDB" id="269022at2157"/>
<dbReference type="RefSeq" id="WP_066382715.1">
    <property type="nucleotide sequence ID" value="NZ_LTAZ01000005.1"/>
</dbReference>
<proteinExistence type="predicted"/>
<evidence type="ECO:0000313" key="2">
    <source>
        <dbReference type="EMBL" id="KYH25710.1"/>
    </source>
</evidence>
<gene>
    <name evidence="2" type="ORF">HAPAU_23880</name>
</gene>
<accession>A0A151ADR5</accession>
<evidence type="ECO:0000256" key="1">
    <source>
        <dbReference type="SAM" id="Phobius"/>
    </source>
</evidence>
<dbReference type="EMBL" id="LTAZ01000005">
    <property type="protein sequence ID" value="KYH25710.1"/>
    <property type="molecule type" value="Genomic_DNA"/>
</dbReference>
<protein>
    <submittedName>
        <fullName evidence="2">Uncharacterized protein</fullName>
    </submittedName>
</protein>
<name>A0A151ADR5_9EURY</name>
<dbReference type="PATRIC" id="fig|1008153.3.peg.2435"/>
<reference evidence="2 3" key="1">
    <citation type="submission" date="2016-02" db="EMBL/GenBank/DDBJ databases">
        <title>Genome sequence of Halalkalicoccus paucihalophilus DSM 24557.</title>
        <authorList>
            <person name="Poehlein A."/>
            <person name="Daniel R."/>
        </authorList>
    </citation>
    <scope>NUCLEOTIDE SEQUENCE [LARGE SCALE GENOMIC DNA]</scope>
    <source>
        <strain evidence="2 3">DSM 24557</strain>
    </source>
</reference>
<keyword evidence="1" id="KW-0812">Transmembrane</keyword>
<keyword evidence="1" id="KW-1133">Transmembrane helix</keyword>
<feature type="transmembrane region" description="Helical" evidence="1">
    <location>
        <begin position="83"/>
        <end position="103"/>
    </location>
</feature>
<comment type="caution">
    <text evidence="2">The sequence shown here is derived from an EMBL/GenBank/DDBJ whole genome shotgun (WGS) entry which is preliminary data.</text>
</comment>
<sequence>MTDGSVGRGADADERAWRTLVERRVAADHDCTQLAGNLAASRRTFESGTEPTGSSRRRWAIRGLVLLAIPLIVYSELTTPTGVVNYSGMGIGVVLMLAGGLAYL</sequence>
<evidence type="ECO:0000313" key="3">
    <source>
        <dbReference type="Proteomes" id="UP000075321"/>
    </source>
</evidence>
<keyword evidence="1" id="KW-0472">Membrane</keyword>
<keyword evidence="3" id="KW-1185">Reference proteome</keyword>